<proteinExistence type="predicted"/>
<dbReference type="AlphaFoldDB" id="A0AAN8EYY7"/>
<name>A0AAN8EYY7_TRICO</name>
<organism evidence="1 2">
    <name type="scientific">Trichostrongylus colubriformis</name>
    <name type="common">Black scour worm</name>
    <dbReference type="NCBI Taxonomy" id="6319"/>
    <lineage>
        <taxon>Eukaryota</taxon>
        <taxon>Metazoa</taxon>
        <taxon>Ecdysozoa</taxon>
        <taxon>Nematoda</taxon>
        <taxon>Chromadorea</taxon>
        <taxon>Rhabditida</taxon>
        <taxon>Rhabditina</taxon>
        <taxon>Rhabditomorpha</taxon>
        <taxon>Strongyloidea</taxon>
        <taxon>Trichostrongylidae</taxon>
        <taxon>Trichostrongylus</taxon>
    </lineage>
</organism>
<protein>
    <submittedName>
        <fullName evidence="1">Uncharacterized protein</fullName>
    </submittedName>
</protein>
<evidence type="ECO:0000313" key="2">
    <source>
        <dbReference type="Proteomes" id="UP001331761"/>
    </source>
</evidence>
<comment type="caution">
    <text evidence="1">The sequence shown here is derived from an EMBL/GenBank/DDBJ whole genome shotgun (WGS) entry which is preliminary data.</text>
</comment>
<sequence>MDTHEEAEGSFTDTDEDLSVGCSACNTERQWHASLLEVLKIEQCRALVLAKRHNELREQFLLEVIGTLREREEVRGRFERTHQRFHYLRQQISRMSLGFCSGVRPGNAPEAQPQ</sequence>
<gene>
    <name evidence="1" type="ORF">GCK32_006231</name>
</gene>
<keyword evidence="2" id="KW-1185">Reference proteome</keyword>
<reference evidence="1 2" key="1">
    <citation type="submission" date="2019-10" db="EMBL/GenBank/DDBJ databases">
        <title>Assembly and Annotation for the nematode Trichostrongylus colubriformis.</title>
        <authorList>
            <person name="Martin J."/>
        </authorList>
    </citation>
    <scope>NUCLEOTIDE SEQUENCE [LARGE SCALE GENOMIC DNA]</scope>
    <source>
        <strain evidence="1">G859</strain>
        <tissue evidence="1">Whole worm</tissue>
    </source>
</reference>
<dbReference type="Proteomes" id="UP001331761">
    <property type="component" value="Unassembled WGS sequence"/>
</dbReference>
<evidence type="ECO:0000313" key="1">
    <source>
        <dbReference type="EMBL" id="KAK5968842.1"/>
    </source>
</evidence>
<dbReference type="EMBL" id="WIXE01020927">
    <property type="protein sequence ID" value="KAK5968842.1"/>
    <property type="molecule type" value="Genomic_DNA"/>
</dbReference>
<accession>A0AAN8EYY7</accession>